<dbReference type="RefSeq" id="WP_089138243.1">
    <property type="nucleotide sequence ID" value="NZ_AP018685.1"/>
</dbReference>
<evidence type="ECO:0000256" key="4">
    <source>
        <dbReference type="ARBA" id="ARBA00022692"/>
    </source>
</evidence>
<feature type="transmembrane region" description="Helical" evidence="8">
    <location>
        <begin position="9"/>
        <end position="31"/>
    </location>
</feature>
<dbReference type="NCBIfam" id="NF003831">
    <property type="entry name" value="PRK05419.1-2"/>
    <property type="match status" value="1"/>
</dbReference>
<protein>
    <recommendedName>
        <fullName evidence="8">Protein-methionine-sulfoxide reductase heme-binding subunit MsrQ</fullName>
    </recommendedName>
    <alternativeName>
        <fullName evidence="8">Flavocytochrome MsrQ</fullName>
    </alternativeName>
</protein>
<feature type="domain" description="Ferric oxidoreductase" evidence="9">
    <location>
        <begin position="50"/>
        <end position="160"/>
    </location>
</feature>
<accession>A0ABW7IVG3</accession>
<keyword evidence="8" id="KW-0479">Metal-binding</keyword>
<dbReference type="Proteomes" id="UP001607151">
    <property type="component" value="Unassembled WGS sequence"/>
</dbReference>
<evidence type="ECO:0000256" key="8">
    <source>
        <dbReference type="HAMAP-Rule" id="MF_01207"/>
    </source>
</evidence>
<reference evidence="10 11" key="1">
    <citation type="submission" date="2024-10" db="EMBL/GenBank/DDBJ databases">
        <authorList>
            <person name="Yibar A."/>
            <person name="Saticioglu I.B."/>
            <person name="Duman M."/>
            <person name="Ajmi N."/>
            <person name="Gurler F."/>
            <person name="Ay H."/>
            <person name="Onuk E."/>
            <person name="Guler S."/>
            <person name="Romalde J.L."/>
        </authorList>
    </citation>
    <scope>NUCLEOTIDE SEQUENCE [LARGE SCALE GENOMIC DNA]</scope>
    <source>
        <strain evidence="10 11">14-MA-B</strain>
    </source>
</reference>
<comment type="function">
    <text evidence="8">Part of the MsrPQ system that repairs oxidized periplasmic proteins containing methionine sulfoxide residues (Met-O), using respiratory chain electrons. Thus protects these proteins from oxidative-stress damage caused by reactive species of oxygen and chlorine generated by the host defense mechanisms. MsrPQ is essential for the maintenance of envelope integrity under bleach stress, rescuing a wide series of structurally unrelated periplasmic proteins from methionine oxidation. MsrQ provides electrons for reduction to the reductase catalytic subunit MsrP, using the quinone pool of the respiratory chain.</text>
</comment>
<name>A0ABW7IVG3_9VIBR</name>
<feature type="transmembrane region" description="Helical" evidence="8">
    <location>
        <begin position="149"/>
        <end position="166"/>
    </location>
</feature>
<evidence type="ECO:0000256" key="6">
    <source>
        <dbReference type="ARBA" id="ARBA00023004"/>
    </source>
</evidence>
<dbReference type="PANTHER" id="PTHR36964">
    <property type="entry name" value="PROTEIN-METHIONINE-SULFOXIDE REDUCTASE HEME-BINDING SUBUNIT MSRQ"/>
    <property type="match status" value="1"/>
</dbReference>
<comment type="subcellular location">
    <subcellularLocation>
        <location evidence="8">Cell membrane</location>
        <topology evidence="8">Multi-pass membrane protein</topology>
    </subcellularLocation>
    <subcellularLocation>
        <location evidence="1">Membrane</location>
        <topology evidence="1">Multi-pass membrane protein</topology>
    </subcellularLocation>
</comment>
<organism evidence="10 11">
    <name type="scientific">Vibrio rumoiensis</name>
    <dbReference type="NCBI Taxonomy" id="76258"/>
    <lineage>
        <taxon>Bacteria</taxon>
        <taxon>Pseudomonadati</taxon>
        <taxon>Pseudomonadota</taxon>
        <taxon>Gammaproteobacteria</taxon>
        <taxon>Vibrionales</taxon>
        <taxon>Vibrionaceae</taxon>
        <taxon>Vibrio</taxon>
    </lineage>
</organism>
<keyword evidence="8" id="KW-0285">Flavoprotein</keyword>
<dbReference type="InterPro" id="IPR022837">
    <property type="entry name" value="MsrQ-like"/>
</dbReference>
<evidence type="ECO:0000256" key="5">
    <source>
        <dbReference type="ARBA" id="ARBA00022989"/>
    </source>
</evidence>
<keyword evidence="5 8" id="KW-1133">Transmembrane helix</keyword>
<dbReference type="EMBL" id="JBIHSN010000002">
    <property type="protein sequence ID" value="MFH0265188.1"/>
    <property type="molecule type" value="Genomic_DNA"/>
</dbReference>
<gene>
    <name evidence="8 10" type="primary">msrQ</name>
    <name evidence="10" type="ORF">ACGRQ9_06710</name>
</gene>
<evidence type="ECO:0000256" key="1">
    <source>
        <dbReference type="ARBA" id="ARBA00004141"/>
    </source>
</evidence>
<keyword evidence="8" id="KW-0249">Electron transport</keyword>
<keyword evidence="8" id="KW-0288">FMN</keyword>
<dbReference type="InterPro" id="IPR013130">
    <property type="entry name" value="Fe3_Rdtase_TM_dom"/>
</dbReference>
<sequence length="217" mass="24716">MSLKPKHILGLKVVIHIGQLFSFTWLVFAVINGHLGADPVQPIIHFTGKAALNTLLITLLVSPVAKRFKQGQLIRTRRLLGLYSFAWAVIHLTAFAWLDLALEWQLIGSEIVKRPYLVLGAIVWVILLLLAITSTQAIQRRMGKKWQQLHNWVYIAAILAPIHYYWSVKSEILEPGIYIGCALILLWIRKDKIQRWINMSTANKSSPPNTRSKHKTS</sequence>
<keyword evidence="8" id="KW-1003">Cell membrane</keyword>
<evidence type="ECO:0000256" key="2">
    <source>
        <dbReference type="ARBA" id="ARBA00022448"/>
    </source>
</evidence>
<keyword evidence="6 8" id="KW-0408">Iron</keyword>
<evidence type="ECO:0000256" key="7">
    <source>
        <dbReference type="ARBA" id="ARBA00023136"/>
    </source>
</evidence>
<comment type="caution">
    <text evidence="10">The sequence shown here is derived from an EMBL/GenBank/DDBJ whole genome shotgun (WGS) entry which is preliminary data.</text>
</comment>
<comment type="similarity">
    <text evidence="8">Belongs to the MsrQ family.</text>
</comment>
<evidence type="ECO:0000256" key="3">
    <source>
        <dbReference type="ARBA" id="ARBA00022617"/>
    </source>
</evidence>
<evidence type="ECO:0000313" key="11">
    <source>
        <dbReference type="Proteomes" id="UP001607151"/>
    </source>
</evidence>
<evidence type="ECO:0000259" key="9">
    <source>
        <dbReference type="Pfam" id="PF01794"/>
    </source>
</evidence>
<comment type="cofactor">
    <cofactor evidence="8">
        <name>heme b</name>
        <dbReference type="ChEBI" id="CHEBI:60344"/>
    </cofactor>
    <text evidence="8">Binds 1 heme b (iron(II)-protoporphyrin IX) group per subunit.</text>
</comment>
<proteinExistence type="inferred from homology"/>
<feature type="transmembrane region" description="Helical" evidence="8">
    <location>
        <begin position="77"/>
        <end position="97"/>
    </location>
</feature>
<comment type="subunit">
    <text evidence="8">Heterodimer of a catalytic subunit (MsrP) and a heme-binding subunit (MsrQ).</text>
</comment>
<feature type="transmembrane region" description="Helical" evidence="8">
    <location>
        <begin position="117"/>
        <end position="137"/>
    </location>
</feature>
<keyword evidence="3 8" id="KW-0349">Heme</keyword>
<dbReference type="Pfam" id="PF01794">
    <property type="entry name" value="Ferric_reduct"/>
    <property type="match status" value="1"/>
</dbReference>
<comment type="cofactor">
    <cofactor evidence="8">
        <name>FMN</name>
        <dbReference type="ChEBI" id="CHEBI:58210"/>
    </cofactor>
    <text evidence="8">Binds 1 FMN per subunit.</text>
</comment>
<keyword evidence="11" id="KW-1185">Reference proteome</keyword>
<dbReference type="HAMAP" id="MF_01207">
    <property type="entry name" value="MsrQ"/>
    <property type="match status" value="1"/>
</dbReference>
<dbReference type="PANTHER" id="PTHR36964:SF1">
    <property type="entry name" value="PROTEIN-METHIONINE-SULFOXIDE REDUCTASE HEME-BINDING SUBUNIT MSRQ"/>
    <property type="match status" value="1"/>
</dbReference>
<keyword evidence="2 8" id="KW-0813">Transport</keyword>
<evidence type="ECO:0000313" key="10">
    <source>
        <dbReference type="EMBL" id="MFH0265188.1"/>
    </source>
</evidence>
<keyword evidence="7 8" id="KW-0472">Membrane</keyword>
<keyword evidence="4 8" id="KW-0812">Transmembrane</keyword>
<feature type="transmembrane region" description="Helical" evidence="8">
    <location>
        <begin position="172"/>
        <end position="188"/>
    </location>
</feature>
<feature type="transmembrane region" description="Helical" evidence="8">
    <location>
        <begin position="43"/>
        <end position="65"/>
    </location>
</feature>